<dbReference type="KEGG" id="dvl:Dvul_2690"/>
<dbReference type="EMBL" id="CP000527">
    <property type="protein sequence ID" value="ABM29702.1"/>
    <property type="molecule type" value="Genomic_DNA"/>
</dbReference>
<proteinExistence type="predicted"/>
<evidence type="ECO:0000313" key="1">
    <source>
        <dbReference type="EMBL" id="ABM29702.1"/>
    </source>
</evidence>
<reference evidence="2" key="1">
    <citation type="journal article" date="2009" name="Environ. Microbiol.">
        <title>Contribution of mobile genetic elements to Desulfovibrio vulgaris genome plasticity.</title>
        <authorList>
            <person name="Walker C.B."/>
            <person name="Stolyar S."/>
            <person name="Chivian D."/>
            <person name="Pinel N."/>
            <person name="Gabster J.A."/>
            <person name="Dehal P.S."/>
            <person name="He Z."/>
            <person name="Yang Z.K."/>
            <person name="Yen H.C."/>
            <person name="Zhou J."/>
            <person name="Wall J.D."/>
            <person name="Hazen T.C."/>
            <person name="Arkin A.P."/>
            <person name="Stahl D.A."/>
        </authorList>
    </citation>
    <scope>NUCLEOTIDE SEQUENCE [LARGE SCALE GENOMIC DNA]</scope>
    <source>
        <strain evidence="2">DP4</strain>
    </source>
</reference>
<dbReference type="AlphaFoldDB" id="A0A0H3AAN5"/>
<sequence length="202" mass="22042">MRYALTRHHCVITPLPLLMLLLPLLLLQGCSLPPAISRHDGGTAATRSTPPPAVMTQQYDRAEARKKLVKGRNTIAGHAEARTDDGKVVTCAGRPVTLIPVTAYSRERMNILYGDDTSGVLPLGDGAPPRQKVTEDPAYLADQPQTYCNNSGDFTFRNLTDGDFYVTTGIVWTNARKKPQGVGLMQRVTVKGGKTQRVTLKN</sequence>
<name>A0A0H3AAN5_NITV4</name>
<dbReference type="SUPFAM" id="SSF117074">
    <property type="entry name" value="Hypothetical protein PA1324"/>
    <property type="match status" value="1"/>
</dbReference>
<gene>
    <name evidence="1" type="ordered locus">Dvul_2690</name>
</gene>
<dbReference type="PROSITE" id="PS51257">
    <property type="entry name" value="PROKAR_LIPOPROTEIN"/>
    <property type="match status" value="1"/>
</dbReference>
<evidence type="ECO:0000313" key="2">
    <source>
        <dbReference type="Proteomes" id="UP000009173"/>
    </source>
</evidence>
<keyword evidence="1" id="KW-0449">Lipoprotein</keyword>
<organism evidence="1 2">
    <name type="scientific">Nitratidesulfovibrio vulgaris (strain DP4)</name>
    <name type="common">Desulfovibrio vulgaris</name>
    <dbReference type="NCBI Taxonomy" id="391774"/>
    <lineage>
        <taxon>Bacteria</taxon>
        <taxon>Pseudomonadati</taxon>
        <taxon>Thermodesulfobacteriota</taxon>
        <taxon>Desulfovibrionia</taxon>
        <taxon>Desulfovibrionales</taxon>
        <taxon>Desulfovibrionaceae</taxon>
        <taxon>Nitratidesulfovibrio</taxon>
    </lineage>
</organism>
<dbReference type="Proteomes" id="UP000009173">
    <property type="component" value="Chromosome"/>
</dbReference>
<accession>A0A0H3AAN5</accession>
<protein>
    <submittedName>
        <fullName evidence="1">Lipoprotein, putative</fullName>
    </submittedName>
</protein>
<dbReference type="HOGENOM" id="CLU_101782_0_0_7"/>
<dbReference type="RefSeq" id="WP_011793016.1">
    <property type="nucleotide sequence ID" value="NC_008751.1"/>
</dbReference>